<name>A0A5D4S2V7_9BACI</name>
<evidence type="ECO:0000313" key="5">
    <source>
        <dbReference type="Proteomes" id="UP000322997"/>
    </source>
</evidence>
<keyword evidence="1" id="KW-0378">Hydrolase</keyword>
<reference evidence="4 5" key="1">
    <citation type="submission" date="2019-08" db="EMBL/GenBank/DDBJ databases">
        <title>Bacillus genomes from the desert of Cuatro Cienegas, Coahuila.</title>
        <authorList>
            <person name="Olmedo-Alvarez G."/>
        </authorList>
    </citation>
    <scope>NUCLEOTIDE SEQUENCE [LARGE SCALE GENOMIC DNA]</scope>
    <source>
        <strain evidence="4 5">CH108_3D</strain>
    </source>
</reference>
<dbReference type="InterPro" id="IPR002508">
    <property type="entry name" value="MurNAc-LAA_cat"/>
</dbReference>
<dbReference type="SMART" id="SM00287">
    <property type="entry name" value="SH3b"/>
    <property type="match status" value="4"/>
</dbReference>
<dbReference type="Pfam" id="PF08239">
    <property type="entry name" value="SH3_3"/>
    <property type="match status" value="4"/>
</dbReference>
<dbReference type="RefSeq" id="WP_148984614.1">
    <property type="nucleotide sequence ID" value="NZ_CP197480.1"/>
</dbReference>
<dbReference type="Pfam" id="PF01520">
    <property type="entry name" value="Amidase_3"/>
    <property type="match status" value="1"/>
</dbReference>
<dbReference type="GO" id="GO:0009253">
    <property type="term" value="P:peptidoglycan catabolic process"/>
    <property type="evidence" value="ECO:0007669"/>
    <property type="project" value="InterPro"/>
</dbReference>
<dbReference type="CDD" id="cd02696">
    <property type="entry name" value="MurNAc-LAA"/>
    <property type="match status" value="1"/>
</dbReference>
<evidence type="ECO:0000256" key="2">
    <source>
        <dbReference type="ARBA" id="ARBA00023316"/>
    </source>
</evidence>
<feature type="domain" description="SH3b" evidence="3">
    <location>
        <begin position="106"/>
        <end position="174"/>
    </location>
</feature>
<organism evidence="4 5">
    <name type="scientific">Rossellomorea marisflavi</name>
    <dbReference type="NCBI Taxonomy" id="189381"/>
    <lineage>
        <taxon>Bacteria</taxon>
        <taxon>Bacillati</taxon>
        <taxon>Bacillota</taxon>
        <taxon>Bacilli</taxon>
        <taxon>Bacillales</taxon>
        <taxon>Bacillaceae</taxon>
        <taxon>Rossellomorea</taxon>
    </lineage>
</organism>
<dbReference type="Gene3D" id="2.30.30.40">
    <property type="entry name" value="SH3 Domains"/>
    <property type="match status" value="4"/>
</dbReference>
<dbReference type="Proteomes" id="UP000322997">
    <property type="component" value="Unassembled WGS sequence"/>
</dbReference>
<dbReference type="Gene3D" id="3.40.630.40">
    <property type="entry name" value="Zn-dependent exopeptidases"/>
    <property type="match status" value="1"/>
</dbReference>
<dbReference type="GO" id="GO:0008745">
    <property type="term" value="F:N-acetylmuramoyl-L-alanine amidase activity"/>
    <property type="evidence" value="ECO:0007669"/>
    <property type="project" value="InterPro"/>
</dbReference>
<dbReference type="PROSITE" id="PS51781">
    <property type="entry name" value="SH3B"/>
    <property type="match status" value="4"/>
</dbReference>
<keyword evidence="2" id="KW-0961">Cell wall biogenesis/degradation</keyword>
<dbReference type="PANTHER" id="PTHR34408">
    <property type="entry name" value="FAMILY PROTEIN, PUTATIVE-RELATED"/>
    <property type="match status" value="1"/>
</dbReference>
<dbReference type="PANTHER" id="PTHR34408:SF1">
    <property type="entry name" value="GLYCOSYL HYDROLASE FAMILY 19 DOMAIN-CONTAINING PROTEIN HI_1415"/>
    <property type="match status" value="1"/>
</dbReference>
<evidence type="ECO:0000259" key="3">
    <source>
        <dbReference type="PROSITE" id="PS51781"/>
    </source>
</evidence>
<accession>A0A5D4S2V7</accession>
<dbReference type="GO" id="GO:0071555">
    <property type="term" value="P:cell wall organization"/>
    <property type="evidence" value="ECO:0007669"/>
    <property type="project" value="UniProtKB-KW"/>
</dbReference>
<gene>
    <name evidence="4" type="ORF">FZC83_04925</name>
</gene>
<feature type="domain" description="SH3b" evidence="3">
    <location>
        <begin position="187"/>
        <end position="249"/>
    </location>
</feature>
<evidence type="ECO:0000313" key="4">
    <source>
        <dbReference type="EMBL" id="TYS56911.1"/>
    </source>
</evidence>
<dbReference type="AlphaFoldDB" id="A0A5D4S2V7"/>
<sequence length="520" mass="55535">MMSMKREEVVNIKKIYISFLIVCLLVPLLTSMKASASGEQVSIGVPTLNVRTGPGLSYPVLMQAAKGEEYTVTGNDGDWYKIDTPQGEGWVAEWLVTQADSAGTAQASASSGLKGTTTEDSINIRKAPSTDSERLGTLSSGEEVSITGSVQGWYEISYEGGTAWINQDYLSLSGIESGAEEEPGSPSATATVNVESLLVRDEASLNGSIVGKVTRGESYSILEESNEWYRIQLSNGGDGWVAGWFMKVAGDDKEEQTEGTSMSEGAPDSITILYDGTNLRSSPNSQASVVERAGSGSTFDVVGTSGDWYEIRLSDGASAFVANWIVSSKKGGTSPAPETSGGLEGKTIVLDPGHGGRDGGTTGVNGTHEKNLTLKTAQLVADKLRSAGAEVILTRRNDEFISLPSRVSLSHYYMADAFVSLHFDSIYDSSITGHTTYYNGAQQKDLAESVHSALSGRMPNADRGVRNGDYHVIRENMRPAVLVELGFLSNASEEANVNTAYFQDTAATSIYYGLSEYFTD</sequence>
<protein>
    <submittedName>
        <fullName evidence="4">SH3 domain-containing protein</fullName>
    </submittedName>
</protein>
<dbReference type="InterPro" id="IPR052354">
    <property type="entry name" value="Cell_Wall_Dynamics_Protein"/>
</dbReference>
<feature type="domain" description="SH3b" evidence="3">
    <location>
        <begin position="267"/>
        <end position="330"/>
    </location>
</feature>
<evidence type="ECO:0000256" key="1">
    <source>
        <dbReference type="ARBA" id="ARBA00022801"/>
    </source>
</evidence>
<dbReference type="SUPFAM" id="SSF53187">
    <property type="entry name" value="Zn-dependent exopeptidases"/>
    <property type="match status" value="1"/>
</dbReference>
<feature type="domain" description="SH3b" evidence="3">
    <location>
        <begin position="37"/>
        <end position="99"/>
    </location>
</feature>
<comment type="caution">
    <text evidence="4">The sequence shown here is derived from an EMBL/GenBank/DDBJ whole genome shotgun (WGS) entry which is preliminary data.</text>
</comment>
<dbReference type="EMBL" id="VTEQ01000001">
    <property type="protein sequence ID" value="TYS56911.1"/>
    <property type="molecule type" value="Genomic_DNA"/>
</dbReference>
<dbReference type="InterPro" id="IPR017293">
    <property type="entry name" value="N-acetylmuramoyl-L-ala_amidase"/>
</dbReference>
<dbReference type="PIRSF" id="PIRSF037846">
    <property type="entry name" value="Autolysin_YrvJ_prd"/>
    <property type="match status" value="1"/>
</dbReference>
<dbReference type="SMART" id="SM00646">
    <property type="entry name" value="Ami_3"/>
    <property type="match status" value="1"/>
</dbReference>
<proteinExistence type="predicted"/>
<dbReference type="InterPro" id="IPR003646">
    <property type="entry name" value="SH3-like_bac-type"/>
</dbReference>